<evidence type="ECO:0000313" key="1">
    <source>
        <dbReference type="EMBL" id="OOK63808.1"/>
    </source>
</evidence>
<name>A0A1V3WAM8_MYCKA</name>
<dbReference type="AlphaFoldDB" id="A0A1V3WAM8"/>
<dbReference type="GO" id="GO:0016787">
    <property type="term" value="F:hydrolase activity"/>
    <property type="evidence" value="ECO:0007669"/>
    <property type="project" value="UniProtKB-KW"/>
</dbReference>
<sequence>MIGVDDEQYGQRLAAFVVLAPDAHLDRGAGPEALNSMCATTWPTTRCRVKSRFSTSCRAAAPANPARRTAVQGARLVRGERLLRLARRPRPLTRGAVELVTPPTDYSRSPATPTPRPGVLVRLAGIGGAGNVSERLGARRGTPRPPRRFRRAKGKTALALTVAAWAILGVIRYRGITTPGPVLEAGLSEGLGPDYAGELAALPTEPTRGPA</sequence>
<protein>
    <submittedName>
        <fullName evidence="1">Carboxylesterase domain protein</fullName>
        <ecNumber evidence="1">3.4.-.-</ecNumber>
    </submittedName>
</protein>
<reference evidence="1 2" key="1">
    <citation type="submission" date="2017-02" db="EMBL/GenBank/DDBJ databases">
        <title>Complete genome sequences of Mycobacterium kansasii strains isolated from rhesus macaques.</title>
        <authorList>
            <person name="Panda A."/>
            <person name="Nagaraj S."/>
            <person name="Zhao X."/>
            <person name="Tettelin H."/>
            <person name="Detolla L.J."/>
        </authorList>
    </citation>
    <scope>NUCLEOTIDE SEQUENCE [LARGE SCALE GENOMIC DNA]</scope>
    <source>
        <strain evidence="1 2">11-3813</strain>
    </source>
</reference>
<keyword evidence="1" id="KW-0378">Hydrolase</keyword>
<organism evidence="1 2">
    <name type="scientific">Mycobacterium kansasii</name>
    <dbReference type="NCBI Taxonomy" id="1768"/>
    <lineage>
        <taxon>Bacteria</taxon>
        <taxon>Bacillati</taxon>
        <taxon>Actinomycetota</taxon>
        <taxon>Actinomycetes</taxon>
        <taxon>Mycobacteriales</taxon>
        <taxon>Mycobacteriaceae</taxon>
        <taxon>Mycobacterium</taxon>
    </lineage>
</organism>
<gene>
    <name evidence="1" type="ORF">BZL30_9381</name>
</gene>
<evidence type="ECO:0000313" key="2">
    <source>
        <dbReference type="Proteomes" id="UP000189229"/>
    </source>
</evidence>
<dbReference type="EC" id="3.4.-.-" evidence="1"/>
<dbReference type="EMBL" id="MVBM01000015">
    <property type="protein sequence ID" value="OOK63808.1"/>
    <property type="molecule type" value="Genomic_DNA"/>
</dbReference>
<accession>A0A1V3WAM8</accession>
<dbReference type="Proteomes" id="UP000189229">
    <property type="component" value="Unassembled WGS sequence"/>
</dbReference>
<comment type="caution">
    <text evidence="1">The sequence shown here is derived from an EMBL/GenBank/DDBJ whole genome shotgun (WGS) entry which is preliminary data.</text>
</comment>
<proteinExistence type="predicted"/>